<comment type="caution">
    <text evidence="1">The sequence shown here is derived from an EMBL/GenBank/DDBJ whole genome shotgun (WGS) entry which is preliminary data.</text>
</comment>
<proteinExistence type="predicted"/>
<evidence type="ECO:0000313" key="2">
    <source>
        <dbReference type="Proteomes" id="UP001328107"/>
    </source>
</evidence>
<evidence type="ECO:0000313" key="1">
    <source>
        <dbReference type="EMBL" id="GMR30202.1"/>
    </source>
</evidence>
<dbReference type="EMBL" id="BTRK01000001">
    <property type="protein sequence ID" value="GMR30202.1"/>
    <property type="molecule type" value="Genomic_DNA"/>
</dbReference>
<protein>
    <submittedName>
        <fullName evidence="1">Uncharacterized protein</fullName>
    </submittedName>
</protein>
<keyword evidence="2" id="KW-1185">Reference proteome</keyword>
<name>A0AAN4YWD0_9BILA</name>
<reference evidence="2" key="1">
    <citation type="submission" date="2022-10" db="EMBL/GenBank/DDBJ databases">
        <title>Genome assembly of Pristionchus species.</title>
        <authorList>
            <person name="Yoshida K."/>
            <person name="Sommer R.J."/>
        </authorList>
    </citation>
    <scope>NUCLEOTIDE SEQUENCE [LARGE SCALE GENOMIC DNA]</scope>
    <source>
        <strain evidence="2">RS5460</strain>
    </source>
</reference>
<dbReference type="AlphaFoldDB" id="A0AAN4YWD0"/>
<feature type="non-terminal residue" evidence="1">
    <location>
        <position position="101"/>
    </location>
</feature>
<accession>A0AAN4YWD0</accession>
<organism evidence="1 2">
    <name type="scientific">Pristionchus mayeri</name>
    <dbReference type="NCBI Taxonomy" id="1317129"/>
    <lineage>
        <taxon>Eukaryota</taxon>
        <taxon>Metazoa</taxon>
        <taxon>Ecdysozoa</taxon>
        <taxon>Nematoda</taxon>
        <taxon>Chromadorea</taxon>
        <taxon>Rhabditida</taxon>
        <taxon>Rhabditina</taxon>
        <taxon>Diplogasteromorpha</taxon>
        <taxon>Diplogasteroidea</taxon>
        <taxon>Neodiplogasteridae</taxon>
        <taxon>Pristionchus</taxon>
    </lineage>
</organism>
<gene>
    <name evidence="1" type="ORF">PMAYCL1PPCAC_00397</name>
</gene>
<sequence>IRDDTRRGLIQLIKGMKCVDIRISYGSTYLLNEDFINEMGEIKNRRLFLNRYYYCQNVPFRPKESVLPRLIQFDDLHAVAMVIEVNWIGKLIMVNLRRLQH</sequence>
<dbReference type="Proteomes" id="UP001328107">
    <property type="component" value="Unassembled WGS sequence"/>
</dbReference>
<feature type="non-terminal residue" evidence="1">
    <location>
        <position position="1"/>
    </location>
</feature>